<dbReference type="EMBL" id="FMVJ01000006">
    <property type="protein sequence ID" value="SCY81702.1"/>
    <property type="molecule type" value="Genomic_DNA"/>
</dbReference>
<organism evidence="7 8">
    <name type="scientific">Microvirga guangxiensis</name>
    <dbReference type="NCBI Taxonomy" id="549386"/>
    <lineage>
        <taxon>Bacteria</taxon>
        <taxon>Pseudomonadati</taxon>
        <taxon>Pseudomonadota</taxon>
        <taxon>Alphaproteobacteria</taxon>
        <taxon>Hyphomicrobiales</taxon>
        <taxon>Methylobacteriaceae</taxon>
        <taxon>Microvirga</taxon>
    </lineage>
</organism>
<dbReference type="PROSITE" id="PS00070">
    <property type="entry name" value="ALDEHYDE_DEHYDR_CYS"/>
    <property type="match status" value="1"/>
</dbReference>
<dbReference type="InterPro" id="IPR016161">
    <property type="entry name" value="Ald_DH/histidinol_DH"/>
</dbReference>
<evidence type="ECO:0000256" key="2">
    <source>
        <dbReference type="ARBA" id="ARBA00023002"/>
    </source>
</evidence>
<proteinExistence type="inferred from homology"/>
<dbReference type="AlphaFoldDB" id="A0A1G5J078"/>
<dbReference type="InterPro" id="IPR015590">
    <property type="entry name" value="Aldehyde_DH_dom"/>
</dbReference>
<sequence length="491" mass="52619">MTKNYIAGEWVGASEASPNLNPSNTNDVIGEFARASAAEAQAAIDAAYAAFPAWSRSTIQQRHDILKAVGDEIMARKDELGRLLSREEGKTLPEGIGEVTRAGQIFQFFAGECLRMAGEKVPSVRPAIDVEITREPVGVVGLITPWNFPIAIPAWKIAPALAYGNTVVFKPAELVPGSAHALSEIIIRAGVPAGVFNLVMGKGSVVGEAMLQSPKVSAISFTGSVPTGRRVAQTCITADPMKKVQLEMGGKNPMVVLDDADLKVAVECAINSAFFSTGQRCTASSRLIVTEGIHDRFVAAMQERMQGLVIDDALKSGTHIGPVVDQGQLDQDLKYIKIGQEEGAKLIAGGELLKRDAPGFYLSPALFTEVDNQMRVAREEIFGPVATVIRAKNYDEALELANDTPFGLSSGICTTSLKYASHFKRNAEAGMVMVNLPTAGVDYHVPFGGRKGSSYGPREQGRYAQEFYTTVKTAYVFDGNGPYVPKTKGSE</sequence>
<dbReference type="STRING" id="549386.SAMN02927923_02423"/>
<keyword evidence="3" id="KW-0558">Oxidation</keyword>
<dbReference type="PANTHER" id="PTHR11699">
    <property type="entry name" value="ALDEHYDE DEHYDROGENASE-RELATED"/>
    <property type="match status" value="1"/>
</dbReference>
<dbReference type="InterPro" id="IPR029510">
    <property type="entry name" value="Ald_DH_CS_GLU"/>
</dbReference>
<dbReference type="PROSITE" id="PS00687">
    <property type="entry name" value="ALDEHYDE_DEHYDR_GLU"/>
    <property type="match status" value="1"/>
</dbReference>
<dbReference type="InterPro" id="IPR016160">
    <property type="entry name" value="Ald_DH_CS_CYS"/>
</dbReference>
<dbReference type="InterPro" id="IPR016163">
    <property type="entry name" value="Ald_DH_C"/>
</dbReference>
<dbReference type="SUPFAM" id="SSF53720">
    <property type="entry name" value="ALDH-like"/>
    <property type="match status" value="1"/>
</dbReference>
<dbReference type="CDD" id="cd07097">
    <property type="entry name" value="ALDH_KGSADH-YcbD"/>
    <property type="match status" value="1"/>
</dbReference>
<evidence type="ECO:0000256" key="1">
    <source>
        <dbReference type="ARBA" id="ARBA00009986"/>
    </source>
</evidence>
<evidence type="ECO:0000259" key="6">
    <source>
        <dbReference type="Pfam" id="PF00171"/>
    </source>
</evidence>
<keyword evidence="2 5" id="KW-0560">Oxidoreductase</keyword>
<feature type="active site" evidence="4">
    <location>
        <position position="247"/>
    </location>
</feature>
<keyword evidence="8" id="KW-1185">Reference proteome</keyword>
<evidence type="ECO:0000256" key="3">
    <source>
        <dbReference type="ARBA" id="ARBA00023097"/>
    </source>
</evidence>
<dbReference type="GO" id="GO:0016620">
    <property type="term" value="F:oxidoreductase activity, acting on the aldehyde or oxo group of donors, NAD or NADP as acceptor"/>
    <property type="evidence" value="ECO:0007669"/>
    <property type="project" value="InterPro"/>
</dbReference>
<gene>
    <name evidence="7" type="ORF">SAMN02927923_02423</name>
</gene>
<dbReference type="FunFam" id="3.40.309.10:FF:000012">
    <property type="entry name" value="Betaine aldehyde dehydrogenase"/>
    <property type="match status" value="1"/>
</dbReference>
<comment type="similarity">
    <text evidence="1 5">Belongs to the aldehyde dehydrogenase family.</text>
</comment>
<dbReference type="Gene3D" id="3.40.605.10">
    <property type="entry name" value="Aldehyde Dehydrogenase, Chain A, domain 1"/>
    <property type="match status" value="1"/>
</dbReference>
<dbReference type="OrthoDB" id="9812625at2"/>
<dbReference type="Proteomes" id="UP000199569">
    <property type="component" value="Unassembled WGS sequence"/>
</dbReference>
<evidence type="ECO:0000313" key="8">
    <source>
        <dbReference type="Proteomes" id="UP000199569"/>
    </source>
</evidence>
<accession>A0A1G5J078</accession>
<dbReference type="FunFam" id="3.40.605.10:FF:000007">
    <property type="entry name" value="NAD/NADP-dependent betaine aldehyde dehydrogenase"/>
    <property type="match status" value="1"/>
</dbReference>
<reference evidence="7 8" key="1">
    <citation type="submission" date="2016-10" db="EMBL/GenBank/DDBJ databases">
        <authorList>
            <person name="de Groot N.N."/>
        </authorList>
    </citation>
    <scope>NUCLEOTIDE SEQUENCE [LARGE SCALE GENOMIC DNA]</scope>
    <source>
        <strain evidence="7 8">CGMCC 1.7666</strain>
    </source>
</reference>
<feature type="domain" description="Aldehyde dehydrogenase" evidence="6">
    <location>
        <begin position="13"/>
        <end position="473"/>
    </location>
</feature>
<dbReference type="Pfam" id="PF00171">
    <property type="entry name" value="Aldedh"/>
    <property type="match status" value="1"/>
</dbReference>
<dbReference type="InterPro" id="IPR016162">
    <property type="entry name" value="Ald_DH_N"/>
</dbReference>
<evidence type="ECO:0000313" key="7">
    <source>
        <dbReference type="EMBL" id="SCY81702.1"/>
    </source>
</evidence>
<evidence type="ECO:0000256" key="5">
    <source>
        <dbReference type="RuleBase" id="RU003345"/>
    </source>
</evidence>
<dbReference type="Gene3D" id="3.40.309.10">
    <property type="entry name" value="Aldehyde Dehydrogenase, Chain A, domain 2"/>
    <property type="match status" value="1"/>
</dbReference>
<protein>
    <submittedName>
        <fullName evidence="7">Aldehyde dehydrogenase (NAD+)</fullName>
    </submittedName>
</protein>
<evidence type="ECO:0000256" key="4">
    <source>
        <dbReference type="PROSITE-ProRule" id="PRU10007"/>
    </source>
</evidence>
<name>A0A1G5J078_9HYPH</name>